<evidence type="ECO:0000313" key="10">
    <source>
        <dbReference type="Proteomes" id="UP001059349"/>
    </source>
</evidence>
<dbReference type="GO" id="GO:0009380">
    <property type="term" value="C:excinuclease repair complex"/>
    <property type="evidence" value="ECO:0007669"/>
    <property type="project" value="TreeGrafter"/>
</dbReference>
<dbReference type="InterPro" id="IPR001162">
    <property type="entry name" value="UvrC_RNase_H_dom"/>
</dbReference>
<gene>
    <name evidence="9" type="ORF">NMG93_02470</name>
    <name evidence="8" type="ORF">QJ129_01500</name>
</gene>
<evidence type="ECO:0000256" key="5">
    <source>
        <dbReference type="ARBA" id="ARBA00023204"/>
    </source>
</evidence>
<dbReference type="Pfam" id="PF01541">
    <property type="entry name" value="GIY-YIG"/>
    <property type="match status" value="1"/>
</dbReference>
<dbReference type="FunFam" id="3.40.1440.10:FF:000001">
    <property type="entry name" value="UvrABC system protein C"/>
    <property type="match status" value="1"/>
</dbReference>
<dbReference type="PANTHER" id="PTHR30562:SF1">
    <property type="entry name" value="UVRABC SYSTEM PROTEIN C"/>
    <property type="match status" value="1"/>
</dbReference>
<dbReference type="InterPro" id="IPR035901">
    <property type="entry name" value="GIY-YIG_endonuc_sf"/>
</dbReference>
<keyword evidence="4" id="KW-0267">Excision nuclease</keyword>
<dbReference type="Gene3D" id="3.30.420.340">
    <property type="entry name" value="UvrC, RNAse H endonuclease domain"/>
    <property type="match status" value="1"/>
</dbReference>
<dbReference type="SMART" id="SM00465">
    <property type="entry name" value="GIYc"/>
    <property type="match status" value="1"/>
</dbReference>
<name>A0A063YFK8_9BACT</name>
<feature type="domain" description="UvrC family homology region profile" evidence="7">
    <location>
        <begin position="315"/>
        <end position="437"/>
    </location>
</feature>
<evidence type="ECO:0000256" key="1">
    <source>
        <dbReference type="ARBA" id="ARBA00022490"/>
    </source>
</evidence>
<dbReference type="Pfam" id="PF14520">
    <property type="entry name" value="HHH_5"/>
    <property type="match status" value="1"/>
</dbReference>
<dbReference type="SUPFAM" id="SSF47781">
    <property type="entry name" value="RuvA domain 2-like"/>
    <property type="match status" value="1"/>
</dbReference>
<dbReference type="Gene3D" id="3.40.1440.10">
    <property type="entry name" value="GIY-YIG endonuclease"/>
    <property type="match status" value="1"/>
</dbReference>
<dbReference type="SUPFAM" id="SSF82771">
    <property type="entry name" value="GIY-YIG endonuclease"/>
    <property type="match status" value="1"/>
</dbReference>
<dbReference type="GO" id="GO:0009381">
    <property type="term" value="F:excinuclease ABC activity"/>
    <property type="evidence" value="ECO:0007669"/>
    <property type="project" value="InterPro"/>
</dbReference>
<evidence type="ECO:0000256" key="4">
    <source>
        <dbReference type="ARBA" id="ARBA00022881"/>
    </source>
</evidence>
<feature type="domain" description="GIY-YIG" evidence="6">
    <location>
        <begin position="12"/>
        <end position="91"/>
    </location>
</feature>
<evidence type="ECO:0000256" key="2">
    <source>
        <dbReference type="ARBA" id="ARBA00022763"/>
    </source>
</evidence>
<dbReference type="PROSITE" id="PS50165">
    <property type="entry name" value="UVRC"/>
    <property type="match status" value="1"/>
</dbReference>
<evidence type="ECO:0000256" key="3">
    <source>
        <dbReference type="ARBA" id="ARBA00022769"/>
    </source>
</evidence>
<dbReference type="InterPro" id="IPR038476">
    <property type="entry name" value="UvrC_RNase_H_dom_sf"/>
</dbReference>
<dbReference type="InterPro" id="IPR010994">
    <property type="entry name" value="RuvA_2-like"/>
</dbReference>
<keyword evidence="5" id="KW-0234">DNA repair</keyword>
<organism evidence="9 10">
    <name type="scientific">Metamycoplasma hyosynoviae</name>
    <dbReference type="NCBI Taxonomy" id="29559"/>
    <lineage>
        <taxon>Bacteria</taxon>
        <taxon>Bacillati</taxon>
        <taxon>Mycoplasmatota</taxon>
        <taxon>Mycoplasmoidales</taxon>
        <taxon>Metamycoplasmataceae</taxon>
        <taxon>Metamycoplasma</taxon>
    </lineage>
</organism>
<dbReference type="AlphaFoldDB" id="A0A063YFK8"/>
<dbReference type="InterPro" id="IPR047296">
    <property type="entry name" value="GIY-YIG_UvrC_Cho"/>
</dbReference>
<evidence type="ECO:0000313" key="9">
    <source>
        <dbReference type="EMBL" id="UTO25720.1"/>
    </source>
</evidence>
<dbReference type="EMBL" id="CP101127">
    <property type="protein sequence ID" value="UTO25720.1"/>
    <property type="molecule type" value="Genomic_DNA"/>
</dbReference>
<keyword evidence="3" id="KW-0228">DNA excision</keyword>
<sequence>MIDKTIINNISEEPGVYLWKDSEGNVLYVGKAKNLKKRLSQYFNKNMLNSYKTPKLMEHASSVETLICNSDREAFIQERKLILKYRPFYNVIIPPKLTFPFIRIKLIKNGIEIKRIDYYSKENNTIFFGPLPNNRNISSLIKYLEHILISKNGEYIKSTNAEFWQNQFDYAKQIIKKPHNLFVLLQQKIEDAKKNLDFELAKFYKDVYETFSYNQAMQKTFIQTKKNINVIGWYKHNNYLLLSVIFYNDGIWFLQKDFTYQILSSPENTINEFLNSFYAKFELPEMILLDKACKDFEYDLAENIVFSETKSLEDFIEIANKNAENNYREKINKYISTNNLLKVQDKLSKLLNVDCSRIAIFDNSFFVNSETVVGMVCVFENGEHNQKLNRHFYHKVNYNRNADVEYMFWTIKKYLMKFSDVPSVLFIDGSKMQIDAAVEARNLLGLNIPIFGLSKNERHQTEKMLDEKGEEISFEDTEIFNFLSDCQYIVDKYAKYYYNKQEIKNERYNFLLDIEGVGLKTLEKLIKHFQTYENIKSATYEELCKVVNKNIALNLTKAKK</sequence>
<keyword evidence="2" id="KW-0227">DNA damage</keyword>
<dbReference type="EMBL" id="JASBCP010000002">
    <property type="protein sequence ID" value="MDI3047936.1"/>
    <property type="molecule type" value="Genomic_DNA"/>
</dbReference>
<dbReference type="CDD" id="cd10434">
    <property type="entry name" value="GIY-YIG_UvrC_Cho"/>
    <property type="match status" value="1"/>
</dbReference>
<dbReference type="InterPro" id="IPR050066">
    <property type="entry name" value="UvrABC_protein_C"/>
</dbReference>
<dbReference type="RefSeq" id="WP_036444819.1">
    <property type="nucleotide sequence ID" value="NZ_CP101127.1"/>
</dbReference>
<accession>A0A063YFK8</accession>
<keyword evidence="1" id="KW-0963">Cytoplasm</keyword>
<proteinExistence type="predicted"/>
<reference evidence="9" key="1">
    <citation type="submission" date="2022-07" db="EMBL/GenBank/DDBJ databases">
        <title>Complete genome of Mycoplasma hyosynoviae B1.</title>
        <authorList>
            <person name="Spergser J."/>
        </authorList>
    </citation>
    <scope>NUCLEOTIDE SEQUENCE</scope>
    <source>
        <strain evidence="9">B1</strain>
    </source>
</reference>
<dbReference type="GeneID" id="75105341"/>
<dbReference type="InterPro" id="IPR000305">
    <property type="entry name" value="GIY-YIG_endonuc"/>
</dbReference>
<dbReference type="GO" id="GO:0006289">
    <property type="term" value="P:nucleotide-excision repair"/>
    <property type="evidence" value="ECO:0007669"/>
    <property type="project" value="InterPro"/>
</dbReference>
<dbReference type="Proteomes" id="UP001233782">
    <property type="component" value="Unassembled WGS sequence"/>
</dbReference>
<dbReference type="Gene3D" id="1.10.150.20">
    <property type="entry name" value="5' to 3' exonuclease, C-terminal subdomain"/>
    <property type="match status" value="1"/>
</dbReference>
<evidence type="ECO:0000259" key="6">
    <source>
        <dbReference type="PROSITE" id="PS50164"/>
    </source>
</evidence>
<dbReference type="Proteomes" id="UP001059349">
    <property type="component" value="Chromosome"/>
</dbReference>
<dbReference type="PANTHER" id="PTHR30562">
    <property type="entry name" value="UVRC/OXIDOREDUCTASE"/>
    <property type="match status" value="1"/>
</dbReference>
<protein>
    <submittedName>
        <fullName evidence="9">GIY-YIG nuclease family protein</fullName>
    </submittedName>
</protein>
<evidence type="ECO:0000259" key="7">
    <source>
        <dbReference type="PROSITE" id="PS50165"/>
    </source>
</evidence>
<evidence type="ECO:0000313" key="8">
    <source>
        <dbReference type="EMBL" id="MDI3047936.1"/>
    </source>
</evidence>
<dbReference type="PROSITE" id="PS50164">
    <property type="entry name" value="GIY_YIG"/>
    <property type="match status" value="1"/>
</dbReference>
<dbReference type="STRING" id="29559.NPL3_01245"/>
<dbReference type="Pfam" id="PF08459">
    <property type="entry name" value="UvrC_RNaseH_dom"/>
    <property type="match status" value="1"/>
</dbReference>
<reference evidence="8" key="2">
    <citation type="submission" date="2023-04" db="EMBL/GenBank/DDBJ databases">
        <title>Genomes of recent Mycoplasma hyosynoviae isolates 2023.</title>
        <authorList>
            <person name="Spergser J."/>
        </authorList>
    </citation>
    <scope>NUCLEOTIDE SEQUENCE</scope>
    <source>
        <strain evidence="8">SN1J23N</strain>
    </source>
</reference>